<proteinExistence type="predicted"/>
<dbReference type="EMBL" id="AP017313">
    <property type="protein sequence ID" value="BAU54377.1"/>
    <property type="molecule type" value="Genomic_DNA"/>
</dbReference>
<dbReference type="SUPFAM" id="SSF48208">
    <property type="entry name" value="Six-hairpin glycosidases"/>
    <property type="match status" value="1"/>
</dbReference>
<protein>
    <submittedName>
        <fullName evidence="1">Mannosyl oligosaccharide glucosidase</fullName>
    </submittedName>
</protein>
<dbReference type="PANTHER" id="PTHR10412">
    <property type="entry name" value="MANNOSYL-OLIGOSACCHARIDE GLUCOSIDASE"/>
    <property type="match status" value="1"/>
</dbReference>
<dbReference type="Gene3D" id="1.50.10.10">
    <property type="match status" value="1"/>
</dbReference>
<evidence type="ECO:0000313" key="2">
    <source>
        <dbReference type="Proteomes" id="UP000218263"/>
    </source>
</evidence>
<gene>
    <name evidence="1" type="ORF">MgSA37_02553</name>
</gene>
<dbReference type="GO" id="GO:0009311">
    <property type="term" value="P:oligosaccharide metabolic process"/>
    <property type="evidence" value="ECO:0007669"/>
    <property type="project" value="InterPro"/>
</dbReference>
<dbReference type="KEGG" id="mgot:MgSA37_02553"/>
<dbReference type="InterPro" id="IPR004888">
    <property type="entry name" value="Glycoside_hydrolase_63"/>
</dbReference>
<dbReference type="OrthoDB" id="9781878at2"/>
<dbReference type="InterPro" id="IPR031335">
    <property type="entry name" value="Glyco_hydro_63_C"/>
</dbReference>
<dbReference type="AlphaFoldDB" id="A0A0X8X3B3"/>
<organism evidence="1 2">
    <name type="scientific">Mucilaginibacter gotjawali</name>
    <dbReference type="NCBI Taxonomy" id="1550579"/>
    <lineage>
        <taxon>Bacteria</taxon>
        <taxon>Pseudomonadati</taxon>
        <taxon>Bacteroidota</taxon>
        <taxon>Sphingobacteriia</taxon>
        <taxon>Sphingobacteriales</taxon>
        <taxon>Sphingobacteriaceae</taxon>
        <taxon>Mucilaginibacter</taxon>
    </lineage>
</organism>
<dbReference type="Pfam" id="PF22422">
    <property type="entry name" value="MGH1-like_GH"/>
    <property type="match status" value="1"/>
</dbReference>
<dbReference type="GO" id="GO:0004573">
    <property type="term" value="F:Glc3Man9GlcNAc2 oligosaccharide glucosidase activity"/>
    <property type="evidence" value="ECO:0007669"/>
    <property type="project" value="InterPro"/>
</dbReference>
<dbReference type="PANTHER" id="PTHR10412:SF10">
    <property type="entry name" value="GLYCOSYL HYDROLASE FAMILY 63 C-TERMINAL DOMAIN-CONTAINING PROTEIN"/>
    <property type="match status" value="1"/>
</dbReference>
<accession>A0A0X8X3B3</accession>
<evidence type="ECO:0000313" key="1">
    <source>
        <dbReference type="EMBL" id="BAU54377.1"/>
    </source>
</evidence>
<dbReference type="InterPro" id="IPR054491">
    <property type="entry name" value="MGH1-like_GH"/>
</dbReference>
<sequence length="865" mass="100780">MNAEQARLKDPLWKKWGPYVSDRQWGTVREDYSADGDAWNNITHDMARSKAYRWGEEGIGGISDNEQLLCFSVALWNKKDPVLKERYFGLSNPEGNHGEDVKELYYYLDNTPTHSYQKMLYKYPQNEYPYAWLVDENKRRGRNDPEFELLDTGLFDQDAYFDVFIEYAKNTPDDILIKITVHNRGSQDAMLNVLPTIWFRNTWDWGYSDYVPELTADSHGVIEIYHKDLKQYWLNAEGSPEMLFCNNETNTRRLYNYDDGKAFYKDGINDHIVKGADTINPKKTGTKACVNYEVNVLAEQSITLRLRLSKDATLGFGDFDALFDARKAEADEFYKDIQLENKDDDRRMVQRQAFAGMLWSKQFYYYNVREWVNGDPGQPKPPMERAEHRNSKWMHLNTQDIISMPDKWEYPWFASWDLAFHCLPLSTLDMNFAKHQLTLLIRDWYMHPNGQLPAYEWDFGDANPPVHAMVTWRIYLKDKAANNGKGDTPFLERIFHKLMLNFTWWVNRKDAMGNNIFEGGFLGLDNIGVFDRNAQLSPGETLEQADGSSWMATYSLNLLRIAAELAITNPVYRDIASKFFEHFIYIAGAIANLGQNNEGLWDDTDGFFYDQLRLNDNSIQKMRLRSIVGLIPLFAAEILDETDITENPIFRDRLNWFAENRPDLASLVSRWAETKSPGKHLISLLRGYRMKSLLRYLLDENEFLSPYGIRSLSKHYLDNPYYIKVDGTGFTVKYTPAESDSSLFGGNSNWRGPIWMPINFLLIESLHTFYQYYGDDYKIECPTNSGNFMTLQQVANELYRRINNLFLVDKDGRRAVFGHYTKMQTDPNFKDYILFYEYFDGDNGRGAGAPHQTGWTGLIAECLYK</sequence>
<reference evidence="1 2" key="1">
    <citation type="submission" date="2015-12" db="EMBL/GenBank/DDBJ databases">
        <title>Genome sequence of Mucilaginibacter gotjawali.</title>
        <authorList>
            <person name="Lee J.S."/>
            <person name="Lee K.C."/>
            <person name="Kim K.K."/>
            <person name="Lee B.W."/>
        </authorList>
    </citation>
    <scope>NUCLEOTIDE SEQUENCE [LARGE SCALE GENOMIC DNA]</scope>
    <source>
        <strain evidence="1 2">SA3-7</strain>
    </source>
</reference>
<dbReference type="Proteomes" id="UP000218263">
    <property type="component" value="Chromosome"/>
</dbReference>
<dbReference type="InterPro" id="IPR008928">
    <property type="entry name" value="6-hairpin_glycosidase_sf"/>
</dbReference>
<name>A0A0X8X3B3_9SPHI</name>
<keyword evidence="2" id="KW-1185">Reference proteome</keyword>
<dbReference type="RefSeq" id="WP_096352298.1">
    <property type="nucleotide sequence ID" value="NZ_AP017313.1"/>
</dbReference>
<dbReference type="InterPro" id="IPR012341">
    <property type="entry name" value="6hp_glycosidase-like_sf"/>
</dbReference>
<dbReference type="Pfam" id="PF03200">
    <property type="entry name" value="Glyco_hydro_63"/>
    <property type="match status" value="1"/>
</dbReference>